<dbReference type="InterPro" id="IPR036291">
    <property type="entry name" value="NAD(P)-bd_dom_sf"/>
</dbReference>
<evidence type="ECO:0000313" key="4">
    <source>
        <dbReference type="Proteomes" id="UP000175835"/>
    </source>
</evidence>
<dbReference type="Proteomes" id="UP000175835">
    <property type="component" value="Unassembled WGS sequence"/>
</dbReference>
<dbReference type="FunFam" id="3.40.50.720:FF:000084">
    <property type="entry name" value="Short-chain dehydrogenase reductase"/>
    <property type="match status" value="1"/>
</dbReference>
<evidence type="ECO:0000256" key="2">
    <source>
        <dbReference type="ARBA" id="ARBA00023002"/>
    </source>
</evidence>
<evidence type="ECO:0000313" key="3">
    <source>
        <dbReference type="EMBL" id="OFD87030.1"/>
    </source>
</evidence>
<dbReference type="PANTHER" id="PTHR43477">
    <property type="entry name" value="DIHYDROANTICAPSIN 7-DEHYDROGENASE"/>
    <property type="match status" value="1"/>
</dbReference>
<dbReference type="AlphaFoldDB" id="A0A1E8BF38"/>
<evidence type="ECO:0000256" key="1">
    <source>
        <dbReference type="ARBA" id="ARBA00006484"/>
    </source>
</evidence>
<dbReference type="SUPFAM" id="SSF51735">
    <property type="entry name" value="NAD(P)-binding Rossmann-fold domains"/>
    <property type="match status" value="1"/>
</dbReference>
<comment type="caution">
    <text evidence="3">The sequence shown here is derived from an EMBL/GenBank/DDBJ whole genome shotgun (WGS) entry which is preliminary data.</text>
</comment>
<dbReference type="GO" id="GO:0008206">
    <property type="term" value="P:bile acid metabolic process"/>
    <property type="evidence" value="ECO:0007669"/>
    <property type="project" value="UniProtKB-ARBA"/>
</dbReference>
<dbReference type="InterPro" id="IPR002347">
    <property type="entry name" value="SDR_fam"/>
</dbReference>
<dbReference type="PRINTS" id="PR00080">
    <property type="entry name" value="SDRFAMILY"/>
</dbReference>
<dbReference type="PRINTS" id="PR00081">
    <property type="entry name" value="GDHRDH"/>
</dbReference>
<dbReference type="InterPro" id="IPR051122">
    <property type="entry name" value="SDR_DHRS6-like"/>
</dbReference>
<name>A0A1E8BF38_BACMY</name>
<gene>
    <name evidence="3" type="ORF">BWGOE11_57760</name>
</gene>
<protein>
    <submittedName>
        <fullName evidence="3">3-ketoacyl-(Acyl-carrier-protein) reductase</fullName>
    </submittedName>
</protein>
<dbReference type="Pfam" id="PF13561">
    <property type="entry name" value="adh_short_C2"/>
    <property type="match status" value="1"/>
</dbReference>
<organism evidence="3 4">
    <name type="scientific">Bacillus mycoides</name>
    <dbReference type="NCBI Taxonomy" id="1405"/>
    <lineage>
        <taxon>Bacteria</taxon>
        <taxon>Bacillati</taxon>
        <taxon>Bacillota</taxon>
        <taxon>Bacilli</taxon>
        <taxon>Bacillales</taxon>
        <taxon>Bacillaceae</taxon>
        <taxon>Bacillus</taxon>
        <taxon>Bacillus cereus group</taxon>
    </lineage>
</organism>
<comment type="similarity">
    <text evidence="1">Belongs to the short-chain dehydrogenases/reductases (SDR) family.</text>
</comment>
<dbReference type="CDD" id="cd05233">
    <property type="entry name" value="SDR_c"/>
    <property type="match status" value="1"/>
</dbReference>
<dbReference type="PATRIC" id="fig|86662.27.peg.5999"/>
<dbReference type="Gene3D" id="3.40.50.720">
    <property type="entry name" value="NAD(P)-binding Rossmann-like Domain"/>
    <property type="match status" value="1"/>
</dbReference>
<dbReference type="PANTHER" id="PTHR43477:SF1">
    <property type="entry name" value="DIHYDROANTICAPSIN 7-DEHYDROGENASE"/>
    <property type="match status" value="1"/>
</dbReference>
<proteinExistence type="inferred from homology"/>
<sequence length="245" mass="26455">MEVAIVTGAGSGIGKATAIQLGSQGYRVYALDKDEKLIGNFGNMNNIIPIICDVLKEKDISNFFSHFSSQEKHLDLLFNGVGAMKLGGVLDTSEKDWDFGFHINLKSALVFSKRASNYLIESKNPSIINISSALGETYEDKSVIYTVMKSALITLTKCLAKELAPKKIRVNAISPGPIQTSFVRSFSQETKKIPGASKLVMKLSHTPIGRTGKAEEVAKLVSYLASPQASFITGSCISIDGGWSL</sequence>
<dbReference type="EMBL" id="LXLX01000105">
    <property type="protein sequence ID" value="OFD87030.1"/>
    <property type="molecule type" value="Genomic_DNA"/>
</dbReference>
<accession>A0A1E8BF38</accession>
<reference evidence="3 4" key="1">
    <citation type="submission" date="2016-05" db="EMBL/GenBank/DDBJ databases">
        <title>Bacillus thuringiensis and Bacillus weihenstephanensis as novel biocontrol agents of wilt causing Verticillium species.</title>
        <authorList>
            <person name="Hollensteiner J."/>
            <person name="Wemheuer F."/>
            <person name="Harting R."/>
            <person name="Kolarzyk A."/>
            <person name="Diaz-Valerio S."/>
            <person name="Poehlein A."/>
            <person name="Brzuszkiewicz E."/>
            <person name="Nesemann K."/>
            <person name="Braus-Stromeyer S."/>
            <person name="Braus G."/>
            <person name="Daniel R."/>
            <person name="Liesegang H."/>
        </authorList>
    </citation>
    <scope>NUCLEOTIDE SEQUENCE [LARGE SCALE GENOMIC DNA]</scope>
    <source>
        <strain evidence="3 4">GOE11</strain>
    </source>
</reference>
<keyword evidence="2" id="KW-0560">Oxidoreductase</keyword>
<dbReference type="GO" id="GO:0016491">
    <property type="term" value="F:oxidoreductase activity"/>
    <property type="evidence" value="ECO:0007669"/>
    <property type="project" value="UniProtKB-KW"/>
</dbReference>